<dbReference type="EMBL" id="UZAU01000008">
    <property type="status" value="NOT_ANNOTATED_CDS"/>
    <property type="molecule type" value="Genomic_DNA"/>
</dbReference>
<dbReference type="Gramene" id="novel_model_352_5bd9a17a">
    <property type="protein sequence ID" value="cds.novel_model_352_5bd9a17a"/>
    <property type="gene ID" value="novel_gene_201_5bd9a17a"/>
</dbReference>
<dbReference type="Proteomes" id="UP000596661">
    <property type="component" value="Chromosome 1"/>
</dbReference>
<organism evidence="1 2">
    <name type="scientific">Cannabis sativa</name>
    <name type="common">Hemp</name>
    <name type="synonym">Marijuana</name>
    <dbReference type="NCBI Taxonomy" id="3483"/>
    <lineage>
        <taxon>Eukaryota</taxon>
        <taxon>Viridiplantae</taxon>
        <taxon>Streptophyta</taxon>
        <taxon>Embryophyta</taxon>
        <taxon>Tracheophyta</taxon>
        <taxon>Spermatophyta</taxon>
        <taxon>Magnoliopsida</taxon>
        <taxon>eudicotyledons</taxon>
        <taxon>Gunneridae</taxon>
        <taxon>Pentapetalae</taxon>
        <taxon>rosids</taxon>
        <taxon>fabids</taxon>
        <taxon>Rosales</taxon>
        <taxon>Cannabaceae</taxon>
        <taxon>Cannabis</taxon>
    </lineage>
</organism>
<protein>
    <submittedName>
        <fullName evidence="1">Uncharacterized protein</fullName>
    </submittedName>
</protein>
<evidence type="ECO:0000313" key="2">
    <source>
        <dbReference type="Proteomes" id="UP000596661"/>
    </source>
</evidence>
<proteinExistence type="predicted"/>
<dbReference type="AlphaFoldDB" id="A0A803R098"/>
<evidence type="ECO:0000313" key="1">
    <source>
        <dbReference type="EnsemblPlants" id="cds.novel_model_352_5bd9a17a"/>
    </source>
</evidence>
<keyword evidence="2" id="KW-1185">Reference proteome</keyword>
<dbReference type="EnsemblPlants" id="novel_model_352_5bd9a17a">
    <property type="protein sequence ID" value="cds.novel_model_352_5bd9a17a"/>
    <property type="gene ID" value="novel_gene_201_5bd9a17a"/>
</dbReference>
<reference evidence="1" key="1">
    <citation type="submission" date="2018-11" db="EMBL/GenBank/DDBJ databases">
        <authorList>
            <person name="Grassa J C."/>
        </authorList>
    </citation>
    <scope>NUCLEOTIDE SEQUENCE [LARGE SCALE GENOMIC DNA]</scope>
</reference>
<accession>A0A803R098</accession>
<name>A0A803R098_CANSA</name>
<reference evidence="1" key="2">
    <citation type="submission" date="2021-03" db="UniProtKB">
        <authorList>
            <consortium name="EnsemblPlants"/>
        </authorList>
    </citation>
    <scope>IDENTIFICATION</scope>
</reference>
<sequence>MAVPPTAQGTRPSGPNWAKWALTALANAIPGPTPQVLLVSMSAWRGSRAVSQWSLALRRRM</sequence>